<evidence type="ECO:0000313" key="1">
    <source>
        <dbReference type="EMBL" id="SFR40631.1"/>
    </source>
</evidence>
<proteinExistence type="predicted"/>
<name>A0A1I6GEU0_9RHOB</name>
<reference evidence="2" key="1">
    <citation type="submission" date="2016-10" db="EMBL/GenBank/DDBJ databases">
        <authorList>
            <person name="Varghese N."/>
            <person name="Submissions S."/>
        </authorList>
    </citation>
    <scope>NUCLEOTIDE SEQUENCE [LARGE SCALE GENOMIC DNA]</scope>
    <source>
        <strain evidence="2">DSM 26879</strain>
    </source>
</reference>
<evidence type="ECO:0000313" key="2">
    <source>
        <dbReference type="Proteomes" id="UP000199478"/>
    </source>
</evidence>
<dbReference type="EMBL" id="FOYP01000001">
    <property type="protein sequence ID" value="SFR40631.1"/>
    <property type="molecule type" value="Genomic_DNA"/>
</dbReference>
<dbReference type="Proteomes" id="UP000199478">
    <property type="component" value="Unassembled WGS sequence"/>
</dbReference>
<accession>A0A1I6GEU0</accession>
<organism evidence="1 2">
    <name type="scientific">Yoonia tamlensis</name>
    <dbReference type="NCBI Taxonomy" id="390270"/>
    <lineage>
        <taxon>Bacteria</taxon>
        <taxon>Pseudomonadati</taxon>
        <taxon>Pseudomonadota</taxon>
        <taxon>Alphaproteobacteria</taxon>
        <taxon>Rhodobacterales</taxon>
        <taxon>Paracoccaceae</taxon>
        <taxon>Yoonia</taxon>
    </lineage>
</organism>
<sequence>MDGYAHPLMGLQIRCANCDRLLPLQMRETADSSFNGSGIYPENWSHTNNDREFHKDKHSIYPLVFTMVAHPCETCIDNVTAPARALTDAIANITDGKKAKKS</sequence>
<protein>
    <submittedName>
        <fullName evidence="1">Uncharacterized protein</fullName>
    </submittedName>
</protein>
<dbReference type="AlphaFoldDB" id="A0A1I6GEU0"/>
<gene>
    <name evidence="1" type="ORF">SAMN04488005_1531</name>
</gene>
<keyword evidence="2" id="KW-1185">Reference proteome</keyword>
<dbReference type="STRING" id="390270.SAMN04488005_1531"/>